<accession>A0ABW1SEH4</accession>
<reference evidence="3" key="1">
    <citation type="journal article" date="2019" name="Int. J. Syst. Evol. Microbiol.">
        <title>The Global Catalogue of Microorganisms (GCM) 10K type strain sequencing project: providing services to taxonomists for standard genome sequencing and annotation.</title>
        <authorList>
            <consortium name="The Broad Institute Genomics Platform"/>
            <consortium name="The Broad Institute Genome Sequencing Center for Infectious Disease"/>
            <person name="Wu L."/>
            <person name="Ma J."/>
        </authorList>
    </citation>
    <scope>NUCLEOTIDE SEQUENCE [LARGE SCALE GENOMIC DNA]</scope>
    <source>
        <strain evidence="3">CGMCC-1.15741</strain>
    </source>
</reference>
<evidence type="ECO:0000313" key="2">
    <source>
        <dbReference type="EMBL" id="MFC6199824.1"/>
    </source>
</evidence>
<keyword evidence="1" id="KW-0732">Signal</keyword>
<evidence type="ECO:0000256" key="1">
    <source>
        <dbReference type="SAM" id="SignalP"/>
    </source>
</evidence>
<dbReference type="EMBL" id="JBHSSW010000066">
    <property type="protein sequence ID" value="MFC6199824.1"/>
    <property type="molecule type" value="Genomic_DNA"/>
</dbReference>
<evidence type="ECO:0000313" key="3">
    <source>
        <dbReference type="Proteomes" id="UP001596303"/>
    </source>
</evidence>
<comment type="caution">
    <text evidence="2">The sequence shown here is derived from an EMBL/GenBank/DDBJ whole genome shotgun (WGS) entry which is preliminary data.</text>
</comment>
<dbReference type="Proteomes" id="UP001596303">
    <property type="component" value="Unassembled WGS sequence"/>
</dbReference>
<feature type="signal peptide" evidence="1">
    <location>
        <begin position="1"/>
        <end position="25"/>
    </location>
</feature>
<dbReference type="RefSeq" id="WP_377381324.1">
    <property type="nucleotide sequence ID" value="NZ_JBHSSW010000066.1"/>
</dbReference>
<organism evidence="2 3">
    <name type="scientific">Ponticaulis profundi</name>
    <dbReference type="NCBI Taxonomy" id="2665222"/>
    <lineage>
        <taxon>Bacteria</taxon>
        <taxon>Pseudomonadati</taxon>
        <taxon>Pseudomonadota</taxon>
        <taxon>Alphaproteobacteria</taxon>
        <taxon>Hyphomonadales</taxon>
        <taxon>Hyphomonadaceae</taxon>
        <taxon>Ponticaulis</taxon>
    </lineage>
</organism>
<proteinExistence type="predicted"/>
<feature type="chain" id="PRO_5047501192" evidence="1">
    <location>
        <begin position="26"/>
        <end position="129"/>
    </location>
</feature>
<name>A0ABW1SEH4_9PROT</name>
<keyword evidence="3" id="KW-1185">Reference proteome</keyword>
<gene>
    <name evidence="2" type="ORF">ACFQDM_17235</name>
</gene>
<protein>
    <submittedName>
        <fullName evidence="2">Uncharacterized protein</fullName>
    </submittedName>
</protein>
<sequence>MRKSLFLVIAGVAIGGSVLPAAASAATASECVERQRDLNKEGQALQKDYVALQKLAEQAEHVGDDYAAAKEESGLGDAETAARASALGEEFQTLKARVAKKNDDLMQRSDAFNKAQRAFNSACSAYMKR</sequence>